<gene>
    <name evidence="3" type="ORF">KLDO_g2973</name>
</gene>
<evidence type="ECO:0000313" key="3">
    <source>
        <dbReference type="EMBL" id="CDO94718.1"/>
    </source>
</evidence>
<accession>A0A0A8L9D6</accession>
<keyword evidence="4" id="KW-1185">Reference proteome</keyword>
<dbReference type="Gene3D" id="1.10.472.80">
    <property type="entry name" value="Ypt/Rab-GAP domain of gyp1p, domain 3"/>
    <property type="match status" value="1"/>
</dbReference>
<dbReference type="EMBL" id="CCBQ010000039">
    <property type="protein sequence ID" value="CDO94718.1"/>
    <property type="molecule type" value="Genomic_DNA"/>
</dbReference>
<proteinExistence type="predicted"/>
<organism evidence="3 4">
    <name type="scientific">Kluyveromyces dobzhanskii CBS 2104</name>
    <dbReference type="NCBI Taxonomy" id="1427455"/>
    <lineage>
        <taxon>Eukaryota</taxon>
        <taxon>Fungi</taxon>
        <taxon>Dikarya</taxon>
        <taxon>Ascomycota</taxon>
        <taxon>Saccharomycotina</taxon>
        <taxon>Saccharomycetes</taxon>
        <taxon>Saccharomycetales</taxon>
        <taxon>Saccharomycetaceae</taxon>
        <taxon>Kluyveromyces</taxon>
    </lineage>
</organism>
<dbReference type="SUPFAM" id="SSF47923">
    <property type="entry name" value="Ypt/Rab-GAP domain of gyp1p"/>
    <property type="match status" value="2"/>
</dbReference>
<name>A0A0A8L9D6_9SACH</name>
<dbReference type="Proteomes" id="UP000031516">
    <property type="component" value="Unassembled WGS sequence"/>
</dbReference>
<dbReference type="AlphaFoldDB" id="A0A0A8L9D6"/>
<keyword evidence="1" id="KW-0343">GTPase activation</keyword>
<dbReference type="PANTHER" id="PTHR22957">
    <property type="entry name" value="TBC1 DOMAIN FAMILY MEMBER GTPASE-ACTIVATING PROTEIN"/>
    <property type="match status" value="1"/>
</dbReference>
<feature type="domain" description="Rab-GAP TBC" evidence="2">
    <location>
        <begin position="1"/>
        <end position="173"/>
    </location>
</feature>
<dbReference type="Gene3D" id="1.10.8.270">
    <property type="entry name" value="putative rabgap domain of human tbc1 domain family member 14 like domains"/>
    <property type="match status" value="1"/>
</dbReference>
<evidence type="ECO:0000256" key="1">
    <source>
        <dbReference type="ARBA" id="ARBA00022468"/>
    </source>
</evidence>
<evidence type="ECO:0000313" key="4">
    <source>
        <dbReference type="Proteomes" id="UP000031516"/>
    </source>
</evidence>
<comment type="caution">
    <text evidence="3">The sequence shown here is derived from an EMBL/GenBank/DDBJ whole genome shotgun (WGS) entry which is preliminary data.</text>
</comment>
<reference evidence="3 4" key="1">
    <citation type="submission" date="2014-03" db="EMBL/GenBank/DDBJ databases">
        <title>The genome of Kluyveromyces dobzhanskii.</title>
        <authorList>
            <person name="Nystedt B."/>
            <person name="Astrom S."/>
        </authorList>
    </citation>
    <scope>NUCLEOTIDE SEQUENCE [LARGE SCALE GENOMIC DNA]</scope>
    <source>
        <strain evidence="3 4">CBS 2104</strain>
    </source>
</reference>
<sequence>MPSLDVGKIDEHPLAVVNGINMMENKEMIDLDVSRLHSTQINGPNEEAALQQILVSWVKSSGVEYRQGMHEICLVLYLESGKDTDVGYTWYANVMRWLYPLFYRDSGVNEWIENDFCPLIQSQSPRKLHEILTVRYRISHAVWCIRWCRLLFIRELDGPGQYLPVWDELYNVENKGKFMASVIVVMLMCIIPELTEAQNESECLFLLLNYPKLKVPIENVIKWAKMMYDNEQPESADTFAAIGKMPLEETVLRESNAGWYSKYKDYDVNRIRMEMRLKRHAKWRLSK</sequence>
<dbReference type="GO" id="GO:0005096">
    <property type="term" value="F:GTPase activator activity"/>
    <property type="evidence" value="ECO:0007669"/>
    <property type="project" value="UniProtKB-KW"/>
</dbReference>
<protein>
    <submittedName>
        <fullName evidence="3">WGS project CCBQ000000000 data, contig 00014</fullName>
    </submittedName>
</protein>
<dbReference type="PANTHER" id="PTHR22957:SF337">
    <property type="entry name" value="TBC1 DOMAIN FAMILY MEMBER 5"/>
    <property type="match status" value="1"/>
</dbReference>
<dbReference type="OrthoDB" id="27140at2759"/>
<dbReference type="Pfam" id="PF00566">
    <property type="entry name" value="RabGAP-TBC"/>
    <property type="match status" value="1"/>
</dbReference>
<evidence type="ECO:0000259" key="2">
    <source>
        <dbReference type="PROSITE" id="PS50086"/>
    </source>
</evidence>
<dbReference type="PROSITE" id="PS50086">
    <property type="entry name" value="TBC_RABGAP"/>
    <property type="match status" value="1"/>
</dbReference>
<dbReference type="InterPro" id="IPR000195">
    <property type="entry name" value="Rab-GAP-TBC_dom"/>
</dbReference>
<dbReference type="InterPro" id="IPR035969">
    <property type="entry name" value="Rab-GAP_TBC_sf"/>
</dbReference>